<dbReference type="InterPro" id="IPR027417">
    <property type="entry name" value="P-loop_NTPase"/>
</dbReference>
<proteinExistence type="inferred from homology"/>
<evidence type="ECO:0000259" key="6">
    <source>
        <dbReference type="PROSITE" id="PS50893"/>
    </source>
</evidence>
<keyword evidence="2" id="KW-0813">Transport</keyword>
<name>A0A7Z1B190_9PSEU</name>
<keyword evidence="4 7" id="KW-0067">ATP-binding</keyword>
<dbReference type="Pfam" id="PF00005">
    <property type="entry name" value="ABC_tran"/>
    <property type="match status" value="1"/>
</dbReference>
<dbReference type="GO" id="GO:0005524">
    <property type="term" value="F:ATP binding"/>
    <property type="evidence" value="ECO:0007669"/>
    <property type="project" value="UniProtKB-KW"/>
</dbReference>
<evidence type="ECO:0000256" key="4">
    <source>
        <dbReference type="ARBA" id="ARBA00022840"/>
    </source>
</evidence>
<dbReference type="PROSITE" id="PS50893">
    <property type="entry name" value="ABC_TRANSPORTER_2"/>
    <property type="match status" value="1"/>
</dbReference>
<dbReference type="InterPro" id="IPR003439">
    <property type="entry name" value="ABC_transporter-like_ATP-bd"/>
</dbReference>
<dbReference type="GO" id="GO:0016887">
    <property type="term" value="F:ATP hydrolysis activity"/>
    <property type="evidence" value="ECO:0007669"/>
    <property type="project" value="InterPro"/>
</dbReference>
<keyword evidence="3" id="KW-0547">Nucleotide-binding</keyword>
<evidence type="ECO:0000313" key="8">
    <source>
        <dbReference type="Proteomes" id="UP000185696"/>
    </source>
</evidence>
<protein>
    <submittedName>
        <fullName evidence="7">ABC transporter ATP-binding protein</fullName>
    </submittedName>
</protein>
<sequence length="243" mass="25771">MTLLEVTNLATGYGDLRAVWDVSVHAEPGRITALLGRNGAGKTTTLRAIAGLNPVQRGRITFDGDDLAAVPAHRRVARGISYLQEGKRIFGEQTVAENLLLGGYSLGRSRRRLEPELDTMYELFPVLRDKRGAPAASLSGGQQQMVALAQALMARPRLLLLDEPSGGLAPSVVAEVLARVDALRATGLAILLVEQAVDAALAVADHVTVIDVGRVVLDLPAADVEDPELIKNACMGTATVPRT</sequence>
<dbReference type="SUPFAM" id="SSF52540">
    <property type="entry name" value="P-loop containing nucleoside triphosphate hydrolases"/>
    <property type="match status" value="1"/>
</dbReference>
<dbReference type="GO" id="GO:0015658">
    <property type="term" value="F:branched-chain amino acid transmembrane transporter activity"/>
    <property type="evidence" value="ECO:0007669"/>
    <property type="project" value="TreeGrafter"/>
</dbReference>
<dbReference type="SMART" id="SM00382">
    <property type="entry name" value="AAA"/>
    <property type="match status" value="1"/>
</dbReference>
<dbReference type="AlphaFoldDB" id="A0A7Z1B190"/>
<organism evidence="7 8">
    <name type="scientific">Actinophytocola xinjiangensis</name>
    <dbReference type="NCBI Taxonomy" id="485602"/>
    <lineage>
        <taxon>Bacteria</taxon>
        <taxon>Bacillati</taxon>
        <taxon>Actinomycetota</taxon>
        <taxon>Actinomycetes</taxon>
        <taxon>Pseudonocardiales</taxon>
        <taxon>Pseudonocardiaceae</taxon>
    </lineage>
</organism>
<gene>
    <name evidence="7" type="ORF">BLA60_01570</name>
</gene>
<dbReference type="PANTHER" id="PTHR43820">
    <property type="entry name" value="HIGH-AFFINITY BRANCHED-CHAIN AMINO ACID TRANSPORT ATP-BINDING PROTEIN LIVF"/>
    <property type="match status" value="1"/>
</dbReference>
<accession>A0A7Z1B190</accession>
<reference evidence="7 8" key="1">
    <citation type="submission" date="2016-12" db="EMBL/GenBank/DDBJ databases">
        <title>The draft genome sequence of Actinophytocola xinjiangensis.</title>
        <authorList>
            <person name="Wang W."/>
            <person name="Yuan L."/>
        </authorList>
    </citation>
    <scope>NUCLEOTIDE SEQUENCE [LARGE SCALE GENOMIC DNA]</scope>
    <source>
        <strain evidence="7 8">CGMCC 4.4663</strain>
    </source>
</reference>
<dbReference type="PANTHER" id="PTHR43820:SF4">
    <property type="entry name" value="HIGH-AFFINITY BRANCHED-CHAIN AMINO ACID TRANSPORT ATP-BINDING PROTEIN LIVF"/>
    <property type="match status" value="1"/>
</dbReference>
<keyword evidence="8" id="KW-1185">Reference proteome</keyword>
<dbReference type="GO" id="GO:0015807">
    <property type="term" value="P:L-amino acid transport"/>
    <property type="evidence" value="ECO:0007669"/>
    <property type="project" value="TreeGrafter"/>
</dbReference>
<dbReference type="Proteomes" id="UP000185696">
    <property type="component" value="Unassembled WGS sequence"/>
</dbReference>
<comment type="similarity">
    <text evidence="1">Belongs to the ABC transporter superfamily.</text>
</comment>
<dbReference type="Gene3D" id="3.40.50.300">
    <property type="entry name" value="P-loop containing nucleotide triphosphate hydrolases"/>
    <property type="match status" value="1"/>
</dbReference>
<comment type="caution">
    <text evidence="7">The sequence shown here is derived from an EMBL/GenBank/DDBJ whole genome shotgun (WGS) entry which is preliminary data.</text>
</comment>
<evidence type="ECO:0000313" key="7">
    <source>
        <dbReference type="EMBL" id="OLF13901.1"/>
    </source>
</evidence>
<evidence type="ECO:0000256" key="1">
    <source>
        <dbReference type="ARBA" id="ARBA00005417"/>
    </source>
</evidence>
<evidence type="ECO:0000256" key="2">
    <source>
        <dbReference type="ARBA" id="ARBA00022448"/>
    </source>
</evidence>
<evidence type="ECO:0000256" key="5">
    <source>
        <dbReference type="ARBA" id="ARBA00022970"/>
    </source>
</evidence>
<dbReference type="PROSITE" id="PS00211">
    <property type="entry name" value="ABC_TRANSPORTER_1"/>
    <property type="match status" value="1"/>
</dbReference>
<evidence type="ECO:0000256" key="3">
    <source>
        <dbReference type="ARBA" id="ARBA00022741"/>
    </source>
</evidence>
<keyword evidence="5" id="KW-0029">Amino-acid transport</keyword>
<dbReference type="EMBL" id="MSIF01000001">
    <property type="protein sequence ID" value="OLF13901.1"/>
    <property type="molecule type" value="Genomic_DNA"/>
</dbReference>
<dbReference type="InterPro" id="IPR003593">
    <property type="entry name" value="AAA+_ATPase"/>
</dbReference>
<feature type="domain" description="ABC transporter" evidence="6">
    <location>
        <begin position="4"/>
        <end position="237"/>
    </location>
</feature>
<dbReference type="CDD" id="cd03224">
    <property type="entry name" value="ABC_TM1139_LivF_branched"/>
    <property type="match status" value="1"/>
</dbReference>
<dbReference type="RefSeq" id="WP_075130849.1">
    <property type="nucleotide sequence ID" value="NZ_MSIF01000001.1"/>
</dbReference>
<dbReference type="InterPro" id="IPR017871">
    <property type="entry name" value="ABC_transporter-like_CS"/>
</dbReference>
<dbReference type="InterPro" id="IPR052156">
    <property type="entry name" value="BCAA_Transport_ATP-bd_LivF"/>
</dbReference>